<feature type="transmembrane region" description="Helical" evidence="1">
    <location>
        <begin position="98"/>
        <end position="119"/>
    </location>
</feature>
<name>A0A6J6JJ61_9ZZZZ</name>
<evidence type="ECO:0000313" key="2">
    <source>
        <dbReference type="EMBL" id="CAB4635909.1"/>
    </source>
</evidence>
<feature type="transmembrane region" description="Helical" evidence="1">
    <location>
        <begin position="52"/>
        <end position="73"/>
    </location>
</feature>
<proteinExistence type="predicted"/>
<dbReference type="AlphaFoldDB" id="A0A6J6JJ61"/>
<feature type="transmembrane region" description="Helical" evidence="1">
    <location>
        <begin position="12"/>
        <end position="32"/>
    </location>
</feature>
<reference evidence="2" key="1">
    <citation type="submission" date="2020-05" db="EMBL/GenBank/DDBJ databases">
        <authorList>
            <person name="Chiriac C."/>
            <person name="Salcher M."/>
            <person name="Ghai R."/>
            <person name="Kavagutti S V."/>
        </authorList>
    </citation>
    <scope>NUCLEOTIDE SEQUENCE</scope>
</reference>
<accession>A0A6J6JJ61</accession>
<feature type="transmembrane region" description="Helical" evidence="1">
    <location>
        <begin position="317"/>
        <end position="335"/>
    </location>
</feature>
<keyword evidence="1" id="KW-1133">Transmembrane helix</keyword>
<feature type="transmembrane region" description="Helical" evidence="1">
    <location>
        <begin position="214"/>
        <end position="235"/>
    </location>
</feature>
<feature type="transmembrane region" description="Helical" evidence="1">
    <location>
        <begin position="256"/>
        <end position="282"/>
    </location>
</feature>
<gene>
    <name evidence="2" type="ORF">UFOPK2001_00836</name>
</gene>
<feature type="transmembrane region" description="Helical" evidence="1">
    <location>
        <begin position="181"/>
        <end position="202"/>
    </location>
</feature>
<evidence type="ECO:0000256" key="1">
    <source>
        <dbReference type="SAM" id="Phobius"/>
    </source>
</evidence>
<keyword evidence="1" id="KW-0812">Transmembrane</keyword>
<keyword evidence="1" id="KW-0472">Membrane</keyword>
<protein>
    <submittedName>
        <fullName evidence="2">Unannotated protein</fullName>
    </submittedName>
</protein>
<organism evidence="2">
    <name type="scientific">freshwater metagenome</name>
    <dbReference type="NCBI Taxonomy" id="449393"/>
    <lineage>
        <taxon>unclassified sequences</taxon>
        <taxon>metagenomes</taxon>
        <taxon>ecological metagenomes</taxon>
    </lineage>
</organism>
<feature type="transmembrane region" description="Helical" evidence="1">
    <location>
        <begin position="139"/>
        <end position="160"/>
    </location>
</feature>
<sequence length="357" mass="38446">MKKLDDVRKAIALPLIGEVWGWLFFVLAILANQIQNNLSYGTQYPTYQAAEIVHVGTYLFLIAIAGFSVSAIWSQSLAIKARTTLGEEHSLARAAQRFATLAVVVALAFGALFAIGNFMGAFGYSSSNAQNALVRILDVYLPILLATAMVVFVILKAFVFRQGEHQDGEKDKRGLTETQKALGLGYAMPIIATAVAIIFGLIVYDVTKTTLQVWVWVLIQVIVVGGVIQGTRFAAKAKQGVVRPSRERRVLAAGAAGLNFVLSIVFGAVVSIMAFTFGGAAVDKLMRYPEYDSEGKLIGSDQVTLAPINITWAVNELLPALVLLGLAVVGIYWTIVSRNTEAMHGAKPGHNTETSNA</sequence>
<dbReference type="EMBL" id="CAEZVN010000082">
    <property type="protein sequence ID" value="CAB4635909.1"/>
    <property type="molecule type" value="Genomic_DNA"/>
</dbReference>